<sequence length="303" mass="34318">MRFKLIFLLFGLCLVIFSCKKQNNKKSIAMKSYKFDLQGHRGARGILPENSLPAFQKAVDLGVNTLELDVVISKDSLVVVSHEAYMNPEICLDPNGEKIKDQTAYNLYNMTYEEIKSFDCGSLVHPDFPDQTLAKTHKPLLTEVIKLSTEHLRDKGKRVGLNIELKSSPKTDNVFHPSPQVFVDLVVKSIKEELIPLNKITIQSFDKRVIQYVKDNYPQLAVAYLVGQGNFYDNLQSLERTPDIYSPQYEVLDSLDIKQAHDSGVKVIPWTVNDISDMKTLLEMGVDGLITDYPNKAKVLHKS</sequence>
<dbReference type="Gene3D" id="3.20.20.190">
    <property type="entry name" value="Phosphatidylinositol (PI) phosphodiesterase"/>
    <property type="match status" value="1"/>
</dbReference>
<keyword evidence="3" id="KW-1185">Reference proteome</keyword>
<dbReference type="Pfam" id="PF03009">
    <property type="entry name" value="GDPD"/>
    <property type="match status" value="1"/>
</dbReference>
<dbReference type="AlphaFoldDB" id="A0A4U5TQV5"/>
<dbReference type="GO" id="GO:0006629">
    <property type="term" value="P:lipid metabolic process"/>
    <property type="evidence" value="ECO:0007669"/>
    <property type="project" value="InterPro"/>
</dbReference>
<dbReference type="InterPro" id="IPR030395">
    <property type="entry name" value="GP_PDE_dom"/>
</dbReference>
<evidence type="ECO:0000259" key="1">
    <source>
        <dbReference type="PROSITE" id="PS51704"/>
    </source>
</evidence>
<dbReference type="InterPro" id="IPR017946">
    <property type="entry name" value="PLC-like_Pdiesterase_TIM-brl"/>
</dbReference>
<feature type="domain" description="GP-PDE" evidence="1">
    <location>
        <begin position="35"/>
        <end position="301"/>
    </location>
</feature>
<evidence type="ECO:0000313" key="2">
    <source>
        <dbReference type="EMBL" id="TKS56446.1"/>
    </source>
</evidence>
<dbReference type="PANTHER" id="PTHR46211">
    <property type="entry name" value="GLYCEROPHOSPHORYL DIESTER PHOSPHODIESTERASE"/>
    <property type="match status" value="1"/>
</dbReference>
<gene>
    <name evidence="2" type="ORF">FCN74_05220</name>
</gene>
<accession>A0A4U5TQV5</accession>
<organism evidence="2 3">
    <name type="scientific">Mesohalobacter halotolerans</name>
    <dbReference type="NCBI Taxonomy" id="1883405"/>
    <lineage>
        <taxon>Bacteria</taxon>
        <taxon>Pseudomonadati</taxon>
        <taxon>Bacteroidota</taxon>
        <taxon>Flavobacteriia</taxon>
        <taxon>Flavobacteriales</taxon>
        <taxon>Flavobacteriaceae</taxon>
        <taxon>Mesohalobacter</taxon>
    </lineage>
</organism>
<reference evidence="2 3" key="1">
    <citation type="submission" date="2019-04" db="EMBL/GenBank/DDBJ databases">
        <title>Psychroflexus halotolerans sp. nov., isolated from a marine solar saltern.</title>
        <authorList>
            <person name="Feng X."/>
        </authorList>
    </citation>
    <scope>NUCLEOTIDE SEQUENCE [LARGE SCALE GENOMIC DNA]</scope>
    <source>
        <strain evidence="2 3">WDS2C27</strain>
    </source>
</reference>
<name>A0A4U5TQV5_9FLAO</name>
<protein>
    <submittedName>
        <fullName evidence="2">Glycerophosphodiester phosphodiesterase</fullName>
    </submittedName>
</protein>
<dbReference type="GO" id="GO:0008081">
    <property type="term" value="F:phosphoric diester hydrolase activity"/>
    <property type="evidence" value="ECO:0007669"/>
    <property type="project" value="InterPro"/>
</dbReference>
<dbReference type="PROSITE" id="PS51704">
    <property type="entry name" value="GP_PDE"/>
    <property type="match status" value="1"/>
</dbReference>
<evidence type="ECO:0000313" key="3">
    <source>
        <dbReference type="Proteomes" id="UP000306552"/>
    </source>
</evidence>
<dbReference type="OrthoDB" id="384721at2"/>
<dbReference type="PANTHER" id="PTHR46211:SF14">
    <property type="entry name" value="GLYCEROPHOSPHODIESTER PHOSPHODIESTERASE"/>
    <property type="match status" value="1"/>
</dbReference>
<dbReference type="PROSITE" id="PS51257">
    <property type="entry name" value="PROKAR_LIPOPROTEIN"/>
    <property type="match status" value="1"/>
</dbReference>
<dbReference type="SUPFAM" id="SSF51695">
    <property type="entry name" value="PLC-like phosphodiesterases"/>
    <property type="match status" value="1"/>
</dbReference>
<dbReference type="Proteomes" id="UP000306552">
    <property type="component" value="Unassembled WGS sequence"/>
</dbReference>
<dbReference type="EMBL" id="SWMU01000002">
    <property type="protein sequence ID" value="TKS56446.1"/>
    <property type="molecule type" value="Genomic_DNA"/>
</dbReference>
<comment type="caution">
    <text evidence="2">The sequence shown here is derived from an EMBL/GenBank/DDBJ whole genome shotgun (WGS) entry which is preliminary data.</text>
</comment>
<proteinExistence type="predicted"/>